<dbReference type="eggNOG" id="COG1105">
    <property type="taxonomic scope" value="Bacteria"/>
</dbReference>
<dbReference type="PIRSF" id="PIRSF000535">
    <property type="entry name" value="1PFK/6PFK/LacC"/>
    <property type="match status" value="1"/>
</dbReference>
<feature type="domain" description="Carbohydrate kinase PfkB" evidence="10">
    <location>
        <begin position="11"/>
        <end position="287"/>
    </location>
</feature>
<dbReference type="STRING" id="638301.HMPREF0444_1606"/>
<dbReference type="GO" id="GO:0005829">
    <property type="term" value="C:cytosol"/>
    <property type="evidence" value="ECO:0007669"/>
    <property type="project" value="TreeGrafter"/>
</dbReference>
<keyword evidence="3 8" id="KW-0423">Lactose metabolism</keyword>
<dbReference type="PROSITE" id="PS00584">
    <property type="entry name" value="PFKB_KINASES_2"/>
    <property type="match status" value="1"/>
</dbReference>
<dbReference type="Proteomes" id="UP000005926">
    <property type="component" value="Unassembled WGS sequence"/>
</dbReference>
<evidence type="ECO:0000313" key="12">
    <source>
        <dbReference type="Proteomes" id="UP000005926"/>
    </source>
</evidence>
<dbReference type="EMBL" id="ACKZ01000026">
    <property type="protein sequence ID" value="EEW36617.1"/>
    <property type="molecule type" value="Genomic_DNA"/>
</dbReference>
<comment type="function">
    <text evidence="9">Catalyzes the ATP-dependent phosphorylation of fructose-l-phosphate to fructose-l,6-bisphosphate.</text>
</comment>
<dbReference type="PANTHER" id="PTHR46566:SF1">
    <property type="entry name" value="1-PHOSPHOFRUCTOKINASE"/>
    <property type="match status" value="1"/>
</dbReference>
<dbReference type="InterPro" id="IPR011611">
    <property type="entry name" value="PfkB_dom"/>
</dbReference>
<dbReference type="SUPFAM" id="SSF53613">
    <property type="entry name" value="Ribokinase-like"/>
    <property type="match status" value="1"/>
</dbReference>
<name>C8NI61_9LACT</name>
<keyword evidence="2 8" id="KW-0808">Transferase</keyword>
<dbReference type="InterPro" id="IPR029056">
    <property type="entry name" value="Ribokinase-like"/>
</dbReference>
<comment type="similarity">
    <text evidence="8">Belongs to the carbohydrate kinase PfkB family. LacC subfamily.</text>
</comment>
<dbReference type="GO" id="GO:0044281">
    <property type="term" value="P:small molecule metabolic process"/>
    <property type="evidence" value="ECO:0007669"/>
    <property type="project" value="UniProtKB-ARBA"/>
</dbReference>
<dbReference type="Pfam" id="PF00294">
    <property type="entry name" value="PfkB"/>
    <property type="match status" value="1"/>
</dbReference>
<comment type="caution">
    <text evidence="11">The sequence shown here is derived from an EMBL/GenBank/DDBJ whole genome shotgun (WGS) entry which is preliminary data.</text>
</comment>
<dbReference type="FunFam" id="3.40.1190.20:FF:000001">
    <property type="entry name" value="Phosphofructokinase"/>
    <property type="match status" value="1"/>
</dbReference>
<dbReference type="HOGENOM" id="CLU_050013_1_0_9"/>
<dbReference type="AlphaFoldDB" id="C8NI61"/>
<evidence type="ECO:0000256" key="2">
    <source>
        <dbReference type="ARBA" id="ARBA00022679"/>
    </source>
</evidence>
<comment type="catalytic activity">
    <reaction evidence="8">
        <text>D-tagatofuranose 6-phosphate + ATP = D-tagatofuranose 1,6-bisphosphate + ADP + H(+)</text>
        <dbReference type="Rhea" id="RHEA:12420"/>
        <dbReference type="ChEBI" id="CHEBI:15378"/>
        <dbReference type="ChEBI" id="CHEBI:30616"/>
        <dbReference type="ChEBI" id="CHEBI:58694"/>
        <dbReference type="ChEBI" id="CHEBI:58695"/>
        <dbReference type="ChEBI" id="CHEBI:456216"/>
        <dbReference type="EC" id="2.7.1.144"/>
    </reaction>
</comment>
<comment type="catalytic activity">
    <reaction evidence="7 9">
        <text>beta-D-fructose 1-phosphate + ATP = beta-D-fructose 1,6-bisphosphate + ADP + H(+)</text>
        <dbReference type="Rhea" id="RHEA:14213"/>
        <dbReference type="ChEBI" id="CHEBI:15378"/>
        <dbReference type="ChEBI" id="CHEBI:30616"/>
        <dbReference type="ChEBI" id="CHEBI:32966"/>
        <dbReference type="ChEBI" id="CHEBI:138881"/>
        <dbReference type="ChEBI" id="CHEBI:456216"/>
        <dbReference type="EC" id="2.7.1.56"/>
    </reaction>
</comment>
<evidence type="ECO:0000313" key="11">
    <source>
        <dbReference type="EMBL" id="EEW36617.1"/>
    </source>
</evidence>
<dbReference type="InterPro" id="IPR022463">
    <property type="entry name" value="1-PFruKinase"/>
</dbReference>
<evidence type="ECO:0000259" key="10">
    <source>
        <dbReference type="Pfam" id="PF00294"/>
    </source>
</evidence>
<dbReference type="InterPro" id="IPR017583">
    <property type="entry name" value="Tagatose/fructose_Pkinase"/>
</dbReference>
<evidence type="ECO:0000256" key="4">
    <source>
        <dbReference type="ARBA" id="ARBA00022741"/>
    </source>
</evidence>
<evidence type="ECO:0000256" key="6">
    <source>
        <dbReference type="ARBA" id="ARBA00022840"/>
    </source>
</evidence>
<comment type="pathway">
    <text evidence="8">Carbohydrate metabolism; D-tagatose 6-phosphate degradation; D-glyceraldehyde 3-phosphate and glycerone phosphate from D-tagatose 6-phosphate: step 1/2.</text>
</comment>
<dbReference type="GO" id="GO:2001059">
    <property type="term" value="P:D-tagatose 6-phosphate catabolic process"/>
    <property type="evidence" value="ECO:0007669"/>
    <property type="project" value="UniProtKB-UniPathway"/>
</dbReference>
<organism evidence="11 12">
    <name type="scientific">Granulicatella adiacens ATCC 49175</name>
    <dbReference type="NCBI Taxonomy" id="638301"/>
    <lineage>
        <taxon>Bacteria</taxon>
        <taxon>Bacillati</taxon>
        <taxon>Bacillota</taxon>
        <taxon>Bacilli</taxon>
        <taxon>Lactobacillales</taxon>
        <taxon>Carnobacteriaceae</taxon>
        <taxon>Granulicatella</taxon>
    </lineage>
</organism>
<dbReference type="CDD" id="cd01164">
    <property type="entry name" value="FruK_PfkB_like"/>
    <property type="match status" value="1"/>
</dbReference>
<evidence type="ECO:0000256" key="7">
    <source>
        <dbReference type="ARBA" id="ARBA00047745"/>
    </source>
</evidence>
<evidence type="ECO:0000256" key="3">
    <source>
        <dbReference type="ARBA" id="ARBA00022736"/>
    </source>
</evidence>
<dbReference type="Gene3D" id="3.40.1190.20">
    <property type="match status" value="1"/>
</dbReference>
<dbReference type="GeneID" id="78412626"/>
<dbReference type="PANTHER" id="PTHR46566">
    <property type="entry name" value="1-PHOSPHOFRUCTOKINASE-RELATED"/>
    <property type="match status" value="1"/>
</dbReference>
<gene>
    <name evidence="11" type="primary">pfkB</name>
    <name evidence="11" type="ORF">HMPREF0444_1606</name>
</gene>
<reference evidence="11 12" key="1">
    <citation type="submission" date="2009-08" db="EMBL/GenBank/DDBJ databases">
        <authorList>
            <person name="Muzny D."/>
            <person name="Qin X."/>
            <person name="Deng J."/>
            <person name="Jiang H."/>
            <person name="Liu Y."/>
            <person name="Qu J."/>
            <person name="Song X.-Z."/>
            <person name="Zhang L."/>
            <person name="Thornton R."/>
            <person name="Coyle M."/>
            <person name="Francisco L."/>
            <person name="Jackson L."/>
            <person name="Javaid M."/>
            <person name="Korchina V."/>
            <person name="Kovar C."/>
            <person name="Mata R."/>
            <person name="Mathew T."/>
            <person name="Ngo R."/>
            <person name="Nguyen L."/>
            <person name="Nguyen N."/>
            <person name="Okwuonu G."/>
            <person name="Ongeri F."/>
            <person name="Pham C."/>
            <person name="Simmons D."/>
            <person name="Wilczek-Boney K."/>
            <person name="Hale W."/>
            <person name="Jakkamsetti A."/>
            <person name="Pham P."/>
            <person name="Ruth R."/>
            <person name="San Lucas F."/>
            <person name="Warren J."/>
            <person name="Zhang J."/>
            <person name="Zhao Z."/>
            <person name="Zhou C."/>
            <person name="Zhu D."/>
            <person name="Lee S."/>
            <person name="Bess C."/>
            <person name="Blankenburg K."/>
            <person name="Forbes L."/>
            <person name="Fu Q."/>
            <person name="Gubbala S."/>
            <person name="Hirani K."/>
            <person name="Jayaseelan J.C."/>
            <person name="Lara F."/>
            <person name="Munidasa M."/>
            <person name="Palculict T."/>
            <person name="Patil S."/>
            <person name="Pu L.-L."/>
            <person name="Saada N."/>
            <person name="Tang L."/>
            <person name="Weissenberger G."/>
            <person name="Zhu Y."/>
            <person name="Hemphill L."/>
            <person name="Shang Y."/>
            <person name="Youmans B."/>
            <person name="Ayvaz T."/>
            <person name="Ross M."/>
            <person name="Santibanez J."/>
            <person name="Aqrawi P."/>
            <person name="Gross S."/>
            <person name="Joshi V."/>
            <person name="Fowler G."/>
            <person name="Nazareth L."/>
            <person name="Reid J."/>
            <person name="Worley K."/>
            <person name="Petrosino J."/>
            <person name="Highlander S."/>
            <person name="Gibbs R."/>
        </authorList>
    </citation>
    <scope>NUCLEOTIDE SEQUENCE [LARGE SCALE GENOMIC DNA]</scope>
    <source>
        <strain evidence="11 12">ATCC 49175</strain>
    </source>
</reference>
<keyword evidence="4 8" id="KW-0547">Nucleotide-binding</keyword>
<keyword evidence="6 8" id="KW-0067">ATP-binding</keyword>
<dbReference type="NCBIfam" id="TIGR03828">
    <property type="entry name" value="pfkB"/>
    <property type="match status" value="1"/>
</dbReference>
<dbReference type="GO" id="GO:0016052">
    <property type="term" value="P:carbohydrate catabolic process"/>
    <property type="evidence" value="ECO:0007669"/>
    <property type="project" value="UniProtKB-ARBA"/>
</dbReference>
<dbReference type="InterPro" id="IPR002173">
    <property type="entry name" value="Carboh/pur_kinase_PfkB_CS"/>
</dbReference>
<accession>C8NI61</accession>
<comment type="similarity">
    <text evidence="1">Belongs to the carbohydrate kinase pfkB family.</text>
</comment>
<protein>
    <recommendedName>
        <fullName evidence="8">Tagatose-6-phosphate kinase</fullName>
        <ecNumber evidence="8">2.7.1.144</ecNumber>
    </recommendedName>
</protein>
<evidence type="ECO:0000256" key="9">
    <source>
        <dbReference type="RuleBase" id="RU369061"/>
    </source>
</evidence>
<dbReference type="GO" id="GO:0005524">
    <property type="term" value="F:ATP binding"/>
    <property type="evidence" value="ECO:0007669"/>
    <property type="project" value="UniProtKB-UniRule"/>
</dbReference>
<evidence type="ECO:0000256" key="8">
    <source>
        <dbReference type="PIRNR" id="PIRNR000535"/>
    </source>
</evidence>
<dbReference type="GO" id="GO:0005988">
    <property type="term" value="P:lactose metabolic process"/>
    <property type="evidence" value="ECO:0007669"/>
    <property type="project" value="UniProtKB-KW"/>
</dbReference>
<dbReference type="EC" id="2.7.1.144" evidence="8"/>
<proteinExistence type="inferred from homology"/>
<dbReference type="GO" id="GO:0008662">
    <property type="term" value="F:1-phosphofructokinase activity"/>
    <property type="evidence" value="ECO:0007669"/>
    <property type="project" value="UniProtKB-UniRule"/>
</dbReference>
<keyword evidence="12" id="KW-1185">Reference proteome</keyword>
<dbReference type="NCBIfam" id="TIGR03168">
    <property type="entry name" value="1-PFK"/>
    <property type="match status" value="1"/>
</dbReference>
<evidence type="ECO:0000256" key="1">
    <source>
        <dbReference type="ARBA" id="ARBA00005380"/>
    </source>
</evidence>
<dbReference type="UniPathway" id="UPA00704">
    <property type="reaction ID" value="UER00715"/>
</dbReference>
<dbReference type="GO" id="GO:0009024">
    <property type="term" value="F:tagatose-6-phosphate kinase activity"/>
    <property type="evidence" value="ECO:0007669"/>
    <property type="project" value="UniProtKB-EC"/>
</dbReference>
<sequence length="305" mass="32845">MIYTITFNPAIDLVVKVPNCELGTLNRSIEENYVAGGKGINMSVILKRLGFDNTATGFLAGFSGNFIKEALQSEGIGTDFIQIDGVTRINLKLKSNEETEINANGPVVTKDDFGRLVTYFEDRLQEGDVVFLAGNAGNGMDHSAYTTIAKLCDEKGVKLVLDTTKDLLTKCLPYHPFIIKPNHHELGEIFGVTIETEEQIVDYAKQLQQMGARNVLISRGGDGAMLITETGEVYTSNVPKGTLVNSVGAGDSMLSGFMAKFIETGDYAASLRQGAATGSATAFSVGIAEKAFIEELLPQVVVTKQ</sequence>
<keyword evidence="5 9" id="KW-0418">Kinase</keyword>
<dbReference type="RefSeq" id="WP_005606099.1">
    <property type="nucleotide sequence ID" value="NZ_CP102283.1"/>
</dbReference>
<evidence type="ECO:0000256" key="5">
    <source>
        <dbReference type="ARBA" id="ARBA00022777"/>
    </source>
</evidence>